<reference evidence="1" key="1">
    <citation type="submission" date="2019-11" db="EMBL/GenBank/DDBJ databases">
        <title>Nori genome reveals adaptations in red seaweeds to the harsh intertidal environment.</title>
        <authorList>
            <person name="Wang D."/>
            <person name="Mao Y."/>
        </authorList>
    </citation>
    <scope>NUCLEOTIDE SEQUENCE</scope>
    <source>
        <tissue evidence="1">Gametophyte</tissue>
    </source>
</reference>
<evidence type="ECO:0000313" key="1">
    <source>
        <dbReference type="EMBL" id="KAK1870272.1"/>
    </source>
</evidence>
<dbReference type="EMBL" id="CM020620">
    <property type="protein sequence ID" value="KAK1870272.1"/>
    <property type="molecule type" value="Genomic_DNA"/>
</dbReference>
<organism evidence="1 2">
    <name type="scientific">Pyropia yezoensis</name>
    <name type="common">Susabi-nori</name>
    <name type="synonym">Porphyra yezoensis</name>
    <dbReference type="NCBI Taxonomy" id="2788"/>
    <lineage>
        <taxon>Eukaryota</taxon>
        <taxon>Rhodophyta</taxon>
        <taxon>Bangiophyceae</taxon>
        <taxon>Bangiales</taxon>
        <taxon>Bangiaceae</taxon>
        <taxon>Pyropia</taxon>
    </lineage>
</organism>
<name>A0ACC3CJ97_PYRYE</name>
<accession>A0ACC3CJ97</accession>
<protein>
    <submittedName>
        <fullName evidence="1">Uncharacterized protein</fullName>
    </submittedName>
</protein>
<proteinExistence type="predicted"/>
<dbReference type="Proteomes" id="UP000798662">
    <property type="component" value="Chromosome 3"/>
</dbReference>
<keyword evidence="2" id="KW-1185">Reference proteome</keyword>
<sequence length="400" mass="37855">MSVEWSDVFDPHRLPPGLASLLEDDLPPASADGGSAPLLPPFLSTSLFRDPLVDPLAMPAGRVPATDWAATGLVPPSASAAPVTTAVEEVRVTRVAAALPAVAEVAAVSAPAAVVATVPVAAAAACELRAGAPRLGVATPPSALGAAGAGAGGRATKKRRPPAPSALQLAAAQADAVRERFKAANKAAAAAAAAVTSPAAASVAVTVEGGRRGGAAVGDGGAASGGAASTATSAATTDAVAGTVPSFASSVSGGDDGRGGSSAGAGAGGGGGAPADGDATNAAKYERRLKMNRASAAASRLRHKTYISALEASVKAATAKNEEMVARLQQAWEENAALKARLEVALAGVGPAAAAPLRGVPPPSVMGGGGSGAGGGGAGGAGAGSPDDASVGGLGASCFS</sequence>
<gene>
    <name evidence="1" type="ORF">I4F81_012734</name>
</gene>
<evidence type="ECO:0000313" key="2">
    <source>
        <dbReference type="Proteomes" id="UP000798662"/>
    </source>
</evidence>
<comment type="caution">
    <text evidence="1">The sequence shown here is derived from an EMBL/GenBank/DDBJ whole genome shotgun (WGS) entry which is preliminary data.</text>
</comment>